<accession>A0ACB9JBP4</accession>
<protein>
    <submittedName>
        <fullName evidence="1">Uncharacterized protein</fullName>
    </submittedName>
</protein>
<name>A0ACB9JBP4_9ASTR</name>
<evidence type="ECO:0000313" key="2">
    <source>
        <dbReference type="Proteomes" id="UP001056120"/>
    </source>
</evidence>
<gene>
    <name evidence="1" type="ORF">L1987_11153</name>
</gene>
<dbReference type="EMBL" id="CM042021">
    <property type="protein sequence ID" value="KAI3817363.1"/>
    <property type="molecule type" value="Genomic_DNA"/>
</dbReference>
<comment type="caution">
    <text evidence="1">The sequence shown here is derived from an EMBL/GenBank/DDBJ whole genome shotgun (WGS) entry which is preliminary data.</text>
</comment>
<dbReference type="Proteomes" id="UP001056120">
    <property type="component" value="Linkage Group LG04"/>
</dbReference>
<reference evidence="1 2" key="2">
    <citation type="journal article" date="2022" name="Mol. Ecol. Resour.">
        <title>The genomes of chicory, endive, great burdock and yacon provide insights into Asteraceae paleo-polyploidization history and plant inulin production.</title>
        <authorList>
            <person name="Fan W."/>
            <person name="Wang S."/>
            <person name="Wang H."/>
            <person name="Wang A."/>
            <person name="Jiang F."/>
            <person name="Liu H."/>
            <person name="Zhao H."/>
            <person name="Xu D."/>
            <person name="Zhang Y."/>
        </authorList>
    </citation>
    <scope>NUCLEOTIDE SEQUENCE [LARGE SCALE GENOMIC DNA]</scope>
    <source>
        <strain evidence="2">cv. Yunnan</strain>
        <tissue evidence="1">Leaves</tissue>
    </source>
</reference>
<keyword evidence="2" id="KW-1185">Reference proteome</keyword>
<sequence length="103" mass="11540">MGDYGIVMVLEKLVEVIDMKSLWNRDGFGETLAVTRPYNGEVLKLTITNSEVLIGTRQKNLKAFQLTRQCTLTSPLLTARIMEALEFIAIANGEMPSYESVSR</sequence>
<evidence type="ECO:0000313" key="1">
    <source>
        <dbReference type="EMBL" id="KAI3817363.1"/>
    </source>
</evidence>
<organism evidence="1 2">
    <name type="scientific">Smallanthus sonchifolius</name>
    <dbReference type="NCBI Taxonomy" id="185202"/>
    <lineage>
        <taxon>Eukaryota</taxon>
        <taxon>Viridiplantae</taxon>
        <taxon>Streptophyta</taxon>
        <taxon>Embryophyta</taxon>
        <taxon>Tracheophyta</taxon>
        <taxon>Spermatophyta</taxon>
        <taxon>Magnoliopsida</taxon>
        <taxon>eudicotyledons</taxon>
        <taxon>Gunneridae</taxon>
        <taxon>Pentapetalae</taxon>
        <taxon>asterids</taxon>
        <taxon>campanulids</taxon>
        <taxon>Asterales</taxon>
        <taxon>Asteraceae</taxon>
        <taxon>Asteroideae</taxon>
        <taxon>Heliantheae alliance</taxon>
        <taxon>Millerieae</taxon>
        <taxon>Smallanthus</taxon>
    </lineage>
</organism>
<reference evidence="2" key="1">
    <citation type="journal article" date="2022" name="Mol. Ecol. Resour.">
        <title>The genomes of chicory, endive, great burdock and yacon provide insights into Asteraceae palaeo-polyploidization history and plant inulin production.</title>
        <authorList>
            <person name="Fan W."/>
            <person name="Wang S."/>
            <person name="Wang H."/>
            <person name="Wang A."/>
            <person name="Jiang F."/>
            <person name="Liu H."/>
            <person name="Zhao H."/>
            <person name="Xu D."/>
            <person name="Zhang Y."/>
        </authorList>
    </citation>
    <scope>NUCLEOTIDE SEQUENCE [LARGE SCALE GENOMIC DNA]</scope>
    <source>
        <strain evidence="2">cv. Yunnan</strain>
    </source>
</reference>
<proteinExistence type="predicted"/>